<proteinExistence type="predicted"/>
<dbReference type="SUPFAM" id="SSF47226">
    <property type="entry name" value="Histidine-containing phosphotransfer domain, HPT domain"/>
    <property type="match status" value="1"/>
</dbReference>
<dbReference type="Proteomes" id="UP000315369">
    <property type="component" value="Unassembled WGS sequence"/>
</dbReference>
<evidence type="ECO:0000313" key="13">
    <source>
        <dbReference type="EMBL" id="TQF14418.1"/>
    </source>
</evidence>
<dbReference type="SMART" id="SM00448">
    <property type="entry name" value="REC"/>
    <property type="match status" value="1"/>
</dbReference>
<dbReference type="EMBL" id="VIFM01000069">
    <property type="protein sequence ID" value="TQF14418.1"/>
    <property type="molecule type" value="Genomic_DNA"/>
</dbReference>
<dbReference type="PROSITE" id="PS50109">
    <property type="entry name" value="HIS_KIN"/>
    <property type="match status" value="1"/>
</dbReference>
<comment type="caution">
    <text evidence="13">The sequence shown here is derived from an EMBL/GenBank/DDBJ whole genome shotgun (WGS) entry which is preliminary data.</text>
</comment>
<feature type="domain" description="CheW-like" evidence="11">
    <location>
        <begin position="646"/>
        <end position="780"/>
    </location>
</feature>
<sequence>MNPSERLLRQFRDLVTVRLERINRALMELEAGASVEAGRGALRELHGLKGEARMMGFDDINVLVHEMEELVRCTEPRRYALSADSTDALLSAADVVLVLSGAQPSAEASPEVGRLVVWLQTCTRAEAEGLPAVGSPTEAARQESSVSRRVDAGESLAALARAAAVASESSSASSFPGGAEGKGVATPGATRDTSSPSTGMGRVGGASFDGPPRSESTGTGMGRAGGGASVDGTARGESGSGMERVGGGASGEGTPRRGSGTGMWRVSGSAPLESPPRTTAGTQLPTGGTSASSRARNWPSVPRPEGAPAASPSRAGPGAGALLTASPATSSSTGTRAPVPAGGQQGGATAVSRQPETRMDAVRIDVASLDLLTSAVTNLAQVARRRERANARRLALARELGQLARAAEDLGPAAVALVARLGTAKELAADLHRESKLLSNEELRDLGLVVEEVQGLRMLPLSVLFEPYPRMVRDLSRALGKEVELVVDGEDTRADRAVVEALREPLMHLVRNALDHGLETRVDRVTSGKHPRGCLTLRAAREGSRIILRVEDDGLGLDPAELRRVAVRRGTLDESAANALSDAAARELIFLSGFTSREVVTDVSGRGVGLDAVRASIQGLGGDVGVESAPGWGTIFELRVPVSLTVAPLLFVQVGQETLALSATHVSRALKVEPVHLCEVAGRPSLLVEGRVLPLASLGSLLGLAPEREVREGELVLVVRSQSGAAAVVVDRVLEERVQAILPLRGVLARFGHLAGATSLADGRLAMVLSAAWLTASAHGTSPLKLPRSAVPGAESRRRRILVVDDSPLTRELISNLLEAVGYDTVMAADGADALDALEGASVDLVVTDLEMPGMDGLELTRRLKGHPTQARLPVVILTTRGGEEDRRRGLAAGADGYITKGDLVRQDLVDVVGRLLS</sequence>
<dbReference type="Gene3D" id="2.30.30.40">
    <property type="entry name" value="SH3 Domains"/>
    <property type="match status" value="1"/>
</dbReference>
<evidence type="ECO:0000256" key="8">
    <source>
        <dbReference type="SAM" id="MobiDB-lite"/>
    </source>
</evidence>
<dbReference type="Gene3D" id="3.30.565.10">
    <property type="entry name" value="Histidine kinase-like ATPase, C-terminal domain"/>
    <property type="match status" value="1"/>
</dbReference>
<accession>A0A540WZH6</accession>
<dbReference type="PANTHER" id="PTHR43395">
    <property type="entry name" value="SENSOR HISTIDINE KINASE CHEA"/>
    <property type="match status" value="1"/>
</dbReference>
<dbReference type="InterPro" id="IPR004358">
    <property type="entry name" value="Sig_transdc_His_kin-like_C"/>
</dbReference>
<dbReference type="PROSITE" id="PS50851">
    <property type="entry name" value="CHEW"/>
    <property type="match status" value="1"/>
</dbReference>
<evidence type="ECO:0000256" key="5">
    <source>
        <dbReference type="ARBA" id="ARBA00022777"/>
    </source>
</evidence>
<name>A0A540WZH6_9BACT</name>
<dbReference type="InterPro" id="IPR005467">
    <property type="entry name" value="His_kinase_dom"/>
</dbReference>
<dbReference type="InterPro" id="IPR036641">
    <property type="entry name" value="HPT_dom_sf"/>
</dbReference>
<evidence type="ECO:0000256" key="2">
    <source>
        <dbReference type="ARBA" id="ARBA00012438"/>
    </source>
</evidence>
<dbReference type="InterPro" id="IPR002545">
    <property type="entry name" value="CheW-lke_dom"/>
</dbReference>
<evidence type="ECO:0000259" key="10">
    <source>
        <dbReference type="PROSITE" id="PS50110"/>
    </source>
</evidence>
<dbReference type="EC" id="2.7.13.3" evidence="2"/>
<dbReference type="FunFam" id="3.30.565.10:FF:000016">
    <property type="entry name" value="Chemotaxis protein CheA, putative"/>
    <property type="match status" value="1"/>
</dbReference>
<comment type="catalytic activity">
    <reaction evidence="1">
        <text>ATP + protein L-histidine = ADP + protein N-phospho-L-histidine.</text>
        <dbReference type="EC" id="2.7.13.3"/>
    </reaction>
</comment>
<dbReference type="CDD" id="cd00088">
    <property type="entry name" value="HPT"/>
    <property type="match status" value="1"/>
</dbReference>
<keyword evidence="5" id="KW-0418">Kinase</keyword>
<reference evidence="13 14" key="1">
    <citation type="submission" date="2019-06" db="EMBL/GenBank/DDBJ databases">
        <authorList>
            <person name="Livingstone P."/>
            <person name="Whitworth D."/>
        </authorList>
    </citation>
    <scope>NUCLEOTIDE SEQUENCE [LARGE SCALE GENOMIC DNA]</scope>
    <source>
        <strain evidence="13 14">AM401</strain>
    </source>
</reference>
<dbReference type="SUPFAM" id="SSF55874">
    <property type="entry name" value="ATPase domain of HSP90 chaperone/DNA topoisomerase II/histidine kinase"/>
    <property type="match status" value="1"/>
</dbReference>
<feature type="compositionally biased region" description="Low complexity" evidence="8">
    <location>
        <begin position="303"/>
        <end position="351"/>
    </location>
</feature>
<dbReference type="InterPro" id="IPR051315">
    <property type="entry name" value="Bact_Chemotaxis_CheA"/>
</dbReference>
<dbReference type="InterPro" id="IPR001789">
    <property type="entry name" value="Sig_transdc_resp-reg_receiver"/>
</dbReference>
<feature type="compositionally biased region" description="Gly residues" evidence="8">
    <location>
        <begin position="219"/>
        <end position="229"/>
    </location>
</feature>
<dbReference type="InterPro" id="IPR036061">
    <property type="entry name" value="CheW-like_dom_sf"/>
</dbReference>
<feature type="modified residue" description="4-aspartylphosphate" evidence="7">
    <location>
        <position position="849"/>
    </location>
</feature>
<organism evidence="13 14">
    <name type="scientific">Myxococcus llanfairpwllgwyngyllgogerychwyrndrobwllllantysiliogogogochensis</name>
    <dbReference type="NCBI Taxonomy" id="2590453"/>
    <lineage>
        <taxon>Bacteria</taxon>
        <taxon>Pseudomonadati</taxon>
        <taxon>Myxococcota</taxon>
        <taxon>Myxococcia</taxon>
        <taxon>Myxococcales</taxon>
        <taxon>Cystobacterineae</taxon>
        <taxon>Myxococcaceae</taxon>
        <taxon>Myxococcus</taxon>
    </lineage>
</organism>
<evidence type="ECO:0000259" key="9">
    <source>
        <dbReference type="PROSITE" id="PS50109"/>
    </source>
</evidence>
<dbReference type="SMART" id="SM00073">
    <property type="entry name" value="HPT"/>
    <property type="match status" value="1"/>
</dbReference>
<dbReference type="Pfam" id="PF01627">
    <property type="entry name" value="Hpt"/>
    <property type="match status" value="1"/>
</dbReference>
<dbReference type="Pfam" id="PF02518">
    <property type="entry name" value="HATPase_c"/>
    <property type="match status" value="1"/>
</dbReference>
<feature type="modified residue" description="Phosphohistidine" evidence="6">
    <location>
        <position position="46"/>
    </location>
</feature>
<evidence type="ECO:0000313" key="14">
    <source>
        <dbReference type="Proteomes" id="UP000315369"/>
    </source>
</evidence>
<keyword evidence="3 7" id="KW-0597">Phosphoprotein</keyword>
<feature type="region of interest" description="Disordered" evidence="8">
    <location>
        <begin position="129"/>
        <end position="148"/>
    </location>
</feature>
<dbReference type="InterPro" id="IPR011006">
    <property type="entry name" value="CheY-like_superfamily"/>
</dbReference>
<feature type="domain" description="Histidine kinase" evidence="9">
    <location>
        <begin position="441"/>
        <end position="644"/>
    </location>
</feature>
<dbReference type="GO" id="GO:0006935">
    <property type="term" value="P:chemotaxis"/>
    <property type="evidence" value="ECO:0007669"/>
    <property type="project" value="InterPro"/>
</dbReference>
<evidence type="ECO:0000259" key="12">
    <source>
        <dbReference type="PROSITE" id="PS50894"/>
    </source>
</evidence>
<dbReference type="PANTHER" id="PTHR43395:SF1">
    <property type="entry name" value="CHEMOTAXIS PROTEIN CHEA"/>
    <property type="match status" value="1"/>
</dbReference>
<dbReference type="OrthoDB" id="9803176at2"/>
<dbReference type="SMART" id="SM00387">
    <property type="entry name" value="HATPase_c"/>
    <property type="match status" value="1"/>
</dbReference>
<evidence type="ECO:0000256" key="4">
    <source>
        <dbReference type="ARBA" id="ARBA00022679"/>
    </source>
</evidence>
<dbReference type="Pfam" id="PF01584">
    <property type="entry name" value="CheW"/>
    <property type="match status" value="1"/>
</dbReference>
<dbReference type="Gene3D" id="3.40.50.2300">
    <property type="match status" value="1"/>
</dbReference>
<dbReference type="SUPFAM" id="SSF52172">
    <property type="entry name" value="CheY-like"/>
    <property type="match status" value="1"/>
</dbReference>
<dbReference type="Pfam" id="PF00072">
    <property type="entry name" value="Response_reg"/>
    <property type="match status" value="1"/>
</dbReference>
<evidence type="ECO:0000256" key="6">
    <source>
        <dbReference type="PROSITE-ProRule" id="PRU00110"/>
    </source>
</evidence>
<evidence type="ECO:0000256" key="3">
    <source>
        <dbReference type="ARBA" id="ARBA00022553"/>
    </source>
</evidence>
<evidence type="ECO:0000256" key="7">
    <source>
        <dbReference type="PROSITE-ProRule" id="PRU00169"/>
    </source>
</evidence>
<dbReference type="Gene3D" id="1.20.120.160">
    <property type="entry name" value="HPT domain"/>
    <property type="match status" value="1"/>
</dbReference>
<feature type="domain" description="Response regulatory" evidence="10">
    <location>
        <begin position="800"/>
        <end position="916"/>
    </location>
</feature>
<dbReference type="SMART" id="SM00260">
    <property type="entry name" value="CheW"/>
    <property type="match status" value="1"/>
</dbReference>
<dbReference type="InterPro" id="IPR008207">
    <property type="entry name" value="Sig_transdc_His_kin_Hpt_dom"/>
</dbReference>
<dbReference type="RefSeq" id="WP_141643884.1">
    <property type="nucleotide sequence ID" value="NZ_VIFM01000069.1"/>
</dbReference>
<feature type="domain" description="HPt" evidence="12">
    <location>
        <begin position="1"/>
        <end position="103"/>
    </location>
</feature>
<feature type="compositionally biased region" description="Polar residues" evidence="8">
    <location>
        <begin position="276"/>
        <end position="295"/>
    </location>
</feature>
<dbReference type="GO" id="GO:0000155">
    <property type="term" value="F:phosphorelay sensor kinase activity"/>
    <property type="evidence" value="ECO:0007669"/>
    <property type="project" value="UniProtKB-ARBA"/>
</dbReference>
<evidence type="ECO:0000259" key="11">
    <source>
        <dbReference type="PROSITE" id="PS50851"/>
    </source>
</evidence>
<dbReference type="InterPro" id="IPR036890">
    <property type="entry name" value="HATPase_C_sf"/>
</dbReference>
<keyword evidence="4" id="KW-0808">Transferase</keyword>
<dbReference type="PROSITE" id="PS50894">
    <property type="entry name" value="HPT"/>
    <property type="match status" value="1"/>
</dbReference>
<dbReference type="SUPFAM" id="SSF50341">
    <property type="entry name" value="CheW-like"/>
    <property type="match status" value="1"/>
</dbReference>
<dbReference type="InterPro" id="IPR003594">
    <property type="entry name" value="HATPase_dom"/>
</dbReference>
<gene>
    <name evidence="13" type="ORF">FJV41_18765</name>
</gene>
<feature type="region of interest" description="Disordered" evidence="8">
    <location>
        <begin position="168"/>
        <end position="356"/>
    </location>
</feature>
<dbReference type="PROSITE" id="PS50110">
    <property type="entry name" value="RESPONSE_REGULATORY"/>
    <property type="match status" value="1"/>
</dbReference>
<feature type="compositionally biased region" description="Low complexity" evidence="8">
    <location>
        <begin position="168"/>
        <end position="177"/>
    </location>
</feature>
<dbReference type="AlphaFoldDB" id="A0A540WZH6"/>
<protein>
    <recommendedName>
        <fullName evidence="2">histidine kinase</fullName>
        <ecNumber evidence="2">2.7.13.3</ecNumber>
    </recommendedName>
</protein>
<keyword evidence="14" id="KW-1185">Reference proteome</keyword>
<evidence type="ECO:0000256" key="1">
    <source>
        <dbReference type="ARBA" id="ARBA00000085"/>
    </source>
</evidence>
<dbReference type="PRINTS" id="PR00344">
    <property type="entry name" value="BCTRLSENSOR"/>
</dbReference>